<sequence>MYFFAPSAAVSTKAIQSPYLVRFKKEHRELAEKLENGVSEVQKNGSNITDFVDIEDDLYEAYLIMRGYGASNEDLMIRRTLDS</sequence>
<evidence type="ECO:0000313" key="1">
    <source>
        <dbReference type="EMBL" id="OGH87442.1"/>
    </source>
</evidence>
<dbReference type="EMBL" id="MFQZ01000010">
    <property type="protein sequence ID" value="OGH87442.1"/>
    <property type="molecule type" value="Genomic_DNA"/>
</dbReference>
<name>A0A1F6NU12_9BACT</name>
<gene>
    <name evidence="1" type="ORF">A3J93_02825</name>
</gene>
<dbReference type="AlphaFoldDB" id="A0A1F6NU12"/>
<dbReference type="Proteomes" id="UP000177907">
    <property type="component" value="Unassembled WGS sequence"/>
</dbReference>
<accession>A0A1F6NU12</accession>
<dbReference type="STRING" id="1798704.A3J93_02825"/>
<reference evidence="1 2" key="1">
    <citation type="journal article" date="2016" name="Nat. Commun.">
        <title>Thousands of microbial genomes shed light on interconnected biogeochemical processes in an aquifer system.</title>
        <authorList>
            <person name="Anantharaman K."/>
            <person name="Brown C.T."/>
            <person name="Hug L.A."/>
            <person name="Sharon I."/>
            <person name="Castelle C.J."/>
            <person name="Probst A.J."/>
            <person name="Thomas B.C."/>
            <person name="Singh A."/>
            <person name="Wilkins M.J."/>
            <person name="Karaoz U."/>
            <person name="Brodie E.L."/>
            <person name="Williams K.H."/>
            <person name="Hubbard S.S."/>
            <person name="Banfield J.F."/>
        </authorList>
    </citation>
    <scope>NUCLEOTIDE SEQUENCE [LARGE SCALE GENOMIC DNA]</scope>
</reference>
<evidence type="ECO:0000313" key="2">
    <source>
        <dbReference type="Proteomes" id="UP000177907"/>
    </source>
</evidence>
<organism evidence="1 2">
    <name type="scientific">Candidatus Magasanikbacteria bacterium RIFOXYC2_FULL_42_28</name>
    <dbReference type="NCBI Taxonomy" id="1798704"/>
    <lineage>
        <taxon>Bacteria</taxon>
        <taxon>Candidatus Magasanikiibacteriota</taxon>
    </lineage>
</organism>
<comment type="caution">
    <text evidence="1">The sequence shown here is derived from an EMBL/GenBank/DDBJ whole genome shotgun (WGS) entry which is preliminary data.</text>
</comment>
<protein>
    <submittedName>
        <fullName evidence="1">Uncharacterized protein</fullName>
    </submittedName>
</protein>
<proteinExistence type="predicted"/>